<dbReference type="InterPro" id="IPR011856">
    <property type="entry name" value="tRNA_endonuc-like_dom_sf"/>
</dbReference>
<protein>
    <recommendedName>
        <fullName evidence="2">tRNA-intron lyase</fullName>
        <ecNumber evidence="2">4.6.1.16</ecNumber>
    </recommendedName>
</protein>
<evidence type="ECO:0000313" key="8">
    <source>
        <dbReference type="EMBL" id="CAG9332008.1"/>
    </source>
</evidence>
<dbReference type="CDD" id="cd22363">
    <property type="entry name" value="tRNA-intron_lyase_C"/>
    <property type="match status" value="1"/>
</dbReference>
<feature type="domain" description="tRNA intron endonuclease catalytic" evidence="6">
    <location>
        <begin position="80"/>
        <end position="154"/>
    </location>
</feature>
<dbReference type="InterPro" id="IPR006677">
    <property type="entry name" value="tRNA_intron_Endonuc_cat-like"/>
</dbReference>
<keyword evidence="3" id="KW-0819">tRNA processing</keyword>
<dbReference type="AlphaFoldDB" id="A0AAU9K532"/>
<dbReference type="Pfam" id="PF01974">
    <property type="entry name" value="tRNA_int_endo"/>
    <property type="match status" value="1"/>
</dbReference>
<dbReference type="GO" id="GO:0003676">
    <property type="term" value="F:nucleic acid binding"/>
    <property type="evidence" value="ECO:0007669"/>
    <property type="project" value="InterPro"/>
</dbReference>
<dbReference type="GO" id="GO:0005634">
    <property type="term" value="C:nucleus"/>
    <property type="evidence" value="ECO:0007669"/>
    <property type="project" value="UniProtKB-ARBA"/>
</dbReference>
<dbReference type="Gene3D" id="3.40.1350.10">
    <property type="match status" value="1"/>
</dbReference>
<evidence type="ECO:0000259" key="6">
    <source>
        <dbReference type="Pfam" id="PF01974"/>
    </source>
</evidence>
<keyword evidence="4" id="KW-0456">Lyase</keyword>
<dbReference type="PANTHER" id="PTHR13070">
    <property type="entry name" value="TRNA-SPLICING ENDONUCLEASE SUBUNIT SEN34-RELATED"/>
    <property type="match status" value="1"/>
</dbReference>
<evidence type="ECO:0000259" key="7">
    <source>
        <dbReference type="Pfam" id="PF26577"/>
    </source>
</evidence>
<reference evidence="8" key="1">
    <citation type="submission" date="2021-09" db="EMBL/GenBank/DDBJ databases">
        <authorList>
            <consortium name="AG Swart"/>
            <person name="Singh M."/>
            <person name="Singh A."/>
            <person name="Seah K."/>
            <person name="Emmerich C."/>
        </authorList>
    </citation>
    <scope>NUCLEOTIDE SEQUENCE</scope>
    <source>
        <strain evidence="8">ATCC30299</strain>
    </source>
</reference>
<evidence type="ECO:0000256" key="3">
    <source>
        <dbReference type="ARBA" id="ARBA00022694"/>
    </source>
</evidence>
<sequence length="179" mass="20775">MEVLVKEENNKVYGIVMEIELMLQLRRELKIVPTPIGTVAHASSQNKCLGPPFILNCYQLRFLWEKGIISINEPIVDEIIYEVFKYFAEKRWVVKEGHKFGCEFLVYEGDPISNHSKYTVAIQNDIPAQKLVELCRISNYSNKILLVAYFNENGLNFKKIEWLAGKAREKPIPRIKNSK</sequence>
<dbReference type="SUPFAM" id="SSF53032">
    <property type="entry name" value="tRNA-intron endonuclease catalytic domain-like"/>
    <property type="match status" value="1"/>
</dbReference>
<dbReference type="PANTHER" id="PTHR13070:SF0">
    <property type="entry name" value="TRNA-SPLICING ENDONUCLEASE SUBUNIT SEN34"/>
    <property type="match status" value="1"/>
</dbReference>
<organism evidence="8 9">
    <name type="scientific">Blepharisma stoltei</name>
    <dbReference type="NCBI Taxonomy" id="1481888"/>
    <lineage>
        <taxon>Eukaryota</taxon>
        <taxon>Sar</taxon>
        <taxon>Alveolata</taxon>
        <taxon>Ciliophora</taxon>
        <taxon>Postciliodesmatophora</taxon>
        <taxon>Heterotrichea</taxon>
        <taxon>Heterotrichida</taxon>
        <taxon>Blepharismidae</taxon>
        <taxon>Blepharisma</taxon>
    </lineage>
</organism>
<dbReference type="InterPro" id="IPR059049">
    <property type="entry name" value="TSEN34_N"/>
</dbReference>
<evidence type="ECO:0000256" key="1">
    <source>
        <dbReference type="ARBA" id="ARBA00008078"/>
    </source>
</evidence>
<name>A0AAU9K532_9CILI</name>
<comment type="caution">
    <text evidence="8">The sequence shown here is derived from an EMBL/GenBank/DDBJ whole genome shotgun (WGS) entry which is preliminary data.</text>
</comment>
<dbReference type="EMBL" id="CAJZBQ010000053">
    <property type="protein sequence ID" value="CAG9332008.1"/>
    <property type="molecule type" value="Genomic_DNA"/>
</dbReference>
<dbReference type="EC" id="4.6.1.16" evidence="2"/>
<comment type="similarity">
    <text evidence="1">Belongs to the tRNA-intron endonuclease family.</text>
</comment>
<dbReference type="Pfam" id="PF26577">
    <property type="entry name" value="TSEN34_N"/>
    <property type="match status" value="1"/>
</dbReference>
<proteinExistence type="inferred from homology"/>
<feature type="domain" description="TSEN34 N-terminal" evidence="7">
    <location>
        <begin position="18"/>
        <end position="71"/>
    </location>
</feature>
<dbReference type="GO" id="GO:0000379">
    <property type="term" value="P:tRNA-type intron splice site recognition and cleavage"/>
    <property type="evidence" value="ECO:0007669"/>
    <property type="project" value="TreeGrafter"/>
</dbReference>
<comment type="catalytic activity">
    <reaction evidence="5">
        <text>pretRNA = a 3'-half-tRNA molecule with a 5'-OH end + a 5'-half-tRNA molecule with a 2',3'-cyclic phosphate end + an intron with a 2',3'-cyclic phosphate and a 5'-hydroxyl terminus.</text>
        <dbReference type="EC" id="4.6.1.16"/>
    </reaction>
</comment>
<evidence type="ECO:0000256" key="5">
    <source>
        <dbReference type="ARBA" id="ARBA00034031"/>
    </source>
</evidence>
<evidence type="ECO:0000256" key="4">
    <source>
        <dbReference type="ARBA" id="ARBA00023239"/>
    </source>
</evidence>
<accession>A0AAU9K532</accession>
<evidence type="ECO:0000313" key="9">
    <source>
        <dbReference type="Proteomes" id="UP001162131"/>
    </source>
</evidence>
<gene>
    <name evidence="8" type="ORF">BSTOLATCC_MIC54062</name>
</gene>
<dbReference type="GO" id="GO:0000213">
    <property type="term" value="F:tRNA-intron lyase activity"/>
    <property type="evidence" value="ECO:0007669"/>
    <property type="project" value="UniProtKB-EC"/>
</dbReference>
<evidence type="ECO:0000256" key="2">
    <source>
        <dbReference type="ARBA" id="ARBA00012573"/>
    </source>
</evidence>
<dbReference type="Proteomes" id="UP001162131">
    <property type="component" value="Unassembled WGS sequence"/>
</dbReference>
<dbReference type="InterPro" id="IPR036167">
    <property type="entry name" value="tRNA_intron_Endo_cat-like_sf"/>
</dbReference>
<keyword evidence="9" id="KW-1185">Reference proteome</keyword>